<name>A0A5S9M3X7_BACIA</name>
<accession>A0A5S9M3X7</accession>
<dbReference type="EMBL" id="AP021906">
    <property type="protein sequence ID" value="BBP87843.1"/>
    <property type="molecule type" value="Genomic_DNA"/>
</dbReference>
<sequence>MFLPRAKGKGTYDIQDDEKFQTYVQHTNKALLYLDKASEAKNVQLSLSKAQVTELKKREQDPNVTIYHDKVGLALPLSNLSEKKAQIYG</sequence>
<organism evidence="1 2">
    <name type="scientific">Bacillus safensis</name>
    <dbReference type="NCBI Taxonomy" id="561879"/>
    <lineage>
        <taxon>Bacteria</taxon>
        <taxon>Bacillati</taxon>
        <taxon>Bacillota</taxon>
        <taxon>Bacilli</taxon>
        <taxon>Bacillales</taxon>
        <taxon>Bacillaceae</taxon>
        <taxon>Bacillus</taxon>
    </lineage>
</organism>
<evidence type="ECO:0000313" key="1">
    <source>
        <dbReference type="EMBL" id="BBP87843.1"/>
    </source>
</evidence>
<protein>
    <submittedName>
        <fullName evidence="1">Uncharacterized protein</fullName>
    </submittedName>
</protein>
<proteinExistence type="predicted"/>
<evidence type="ECO:0000313" key="2">
    <source>
        <dbReference type="Proteomes" id="UP000464658"/>
    </source>
</evidence>
<reference evidence="1 2" key="1">
    <citation type="submission" date="2019-12" db="EMBL/GenBank/DDBJ databases">
        <title>Full genome sequence of a Bacillus safensis strain isolated from commercially available natto in Indonesia.</title>
        <authorList>
            <person name="Yoshida M."/>
            <person name="Uomi M."/>
            <person name="Waturangi D."/>
            <person name="Ekaputri J.J."/>
            <person name="Setiamarga D.H.E."/>
        </authorList>
    </citation>
    <scope>NUCLEOTIDE SEQUENCE [LARGE SCALE GENOMIC DNA]</scope>
    <source>
        <strain evidence="1 2">IDN1</strain>
    </source>
</reference>
<gene>
    <name evidence="1" type="ORF">BsIDN1_14610</name>
</gene>
<dbReference type="Proteomes" id="UP000464658">
    <property type="component" value="Chromosome"/>
</dbReference>
<dbReference type="AlphaFoldDB" id="A0A5S9M3X7"/>